<dbReference type="InterPro" id="IPR041678">
    <property type="entry name" value="TetR_C_16"/>
</dbReference>
<evidence type="ECO:0000313" key="5">
    <source>
        <dbReference type="Proteomes" id="UP000537592"/>
    </source>
</evidence>
<dbReference type="GO" id="GO:0003700">
    <property type="term" value="F:DNA-binding transcription factor activity"/>
    <property type="evidence" value="ECO:0007669"/>
    <property type="project" value="TreeGrafter"/>
</dbReference>
<evidence type="ECO:0000256" key="1">
    <source>
        <dbReference type="ARBA" id="ARBA00023125"/>
    </source>
</evidence>
<dbReference type="Pfam" id="PF17920">
    <property type="entry name" value="TetR_C_16"/>
    <property type="match status" value="1"/>
</dbReference>
<dbReference type="Pfam" id="PF00440">
    <property type="entry name" value="TetR_N"/>
    <property type="match status" value="1"/>
</dbReference>
<organism evidence="4 5">
    <name type="scientific">Pseudochelatococcus contaminans</name>
    <dbReference type="NCBI Taxonomy" id="1538103"/>
    <lineage>
        <taxon>Bacteria</taxon>
        <taxon>Pseudomonadati</taxon>
        <taxon>Pseudomonadota</taxon>
        <taxon>Alphaproteobacteria</taxon>
        <taxon>Hyphomicrobiales</taxon>
        <taxon>Chelatococcaceae</taxon>
        <taxon>Pseudochelatococcus</taxon>
    </lineage>
</organism>
<dbReference type="InterPro" id="IPR009057">
    <property type="entry name" value="Homeodomain-like_sf"/>
</dbReference>
<dbReference type="PROSITE" id="PS50977">
    <property type="entry name" value="HTH_TETR_2"/>
    <property type="match status" value="1"/>
</dbReference>
<dbReference type="EMBL" id="JACICC010000005">
    <property type="protein sequence ID" value="MBB3810220.1"/>
    <property type="molecule type" value="Genomic_DNA"/>
</dbReference>
<reference evidence="4 5" key="1">
    <citation type="submission" date="2020-08" db="EMBL/GenBank/DDBJ databases">
        <title>Genomic Encyclopedia of Type Strains, Phase IV (KMG-IV): sequencing the most valuable type-strain genomes for metagenomic binning, comparative biology and taxonomic classification.</title>
        <authorList>
            <person name="Goeker M."/>
        </authorList>
    </citation>
    <scope>NUCLEOTIDE SEQUENCE [LARGE SCALE GENOMIC DNA]</scope>
    <source>
        <strain evidence="4 5">DSM 28760</strain>
    </source>
</reference>
<evidence type="ECO:0000259" key="3">
    <source>
        <dbReference type="PROSITE" id="PS50977"/>
    </source>
</evidence>
<proteinExistence type="predicted"/>
<comment type="caution">
    <text evidence="4">The sequence shown here is derived from an EMBL/GenBank/DDBJ whole genome shotgun (WGS) entry which is preliminary data.</text>
</comment>
<name>A0A7W5Z4W7_9HYPH</name>
<protein>
    <submittedName>
        <fullName evidence="4">AcrR family transcriptional regulator</fullName>
    </submittedName>
</protein>
<dbReference type="AlphaFoldDB" id="A0A7W5Z4W7"/>
<feature type="DNA-binding region" description="H-T-H motif" evidence="2">
    <location>
        <begin position="34"/>
        <end position="53"/>
    </location>
</feature>
<sequence>MSVKKVVRGEGETRQRILKAAIEHFEKASYDDVGLRDIAADVGVDVAYVHRSFGSKEGLFREVLLTAGKAESVSELTVDELPAAFARQLFQREHDADGDIEPLLILVRSLTSRKAGGLVSERLSAELIDPLQAKFGDSDPFRAATIISLLIGLSVMRNLLKLPSVSEADVISSEKLVARAIEGIINSTDTSQAHESGKNVLA</sequence>
<gene>
    <name evidence="4" type="ORF">FHS81_002316</name>
</gene>
<dbReference type="GO" id="GO:0000976">
    <property type="term" value="F:transcription cis-regulatory region binding"/>
    <property type="evidence" value="ECO:0007669"/>
    <property type="project" value="TreeGrafter"/>
</dbReference>
<keyword evidence="5" id="KW-1185">Reference proteome</keyword>
<dbReference type="RefSeq" id="WP_183753069.1">
    <property type="nucleotide sequence ID" value="NZ_JACICC010000005.1"/>
</dbReference>
<evidence type="ECO:0000313" key="4">
    <source>
        <dbReference type="EMBL" id="MBB3810220.1"/>
    </source>
</evidence>
<feature type="domain" description="HTH tetR-type" evidence="3">
    <location>
        <begin position="11"/>
        <end position="71"/>
    </location>
</feature>
<dbReference type="InterPro" id="IPR001647">
    <property type="entry name" value="HTH_TetR"/>
</dbReference>
<dbReference type="InterPro" id="IPR036271">
    <property type="entry name" value="Tet_transcr_reg_TetR-rel_C_sf"/>
</dbReference>
<dbReference type="SUPFAM" id="SSF48498">
    <property type="entry name" value="Tetracyclin repressor-like, C-terminal domain"/>
    <property type="match status" value="1"/>
</dbReference>
<dbReference type="PANTHER" id="PTHR30055">
    <property type="entry name" value="HTH-TYPE TRANSCRIPTIONAL REGULATOR RUTR"/>
    <property type="match status" value="1"/>
</dbReference>
<dbReference type="Gene3D" id="1.10.357.10">
    <property type="entry name" value="Tetracycline Repressor, domain 2"/>
    <property type="match status" value="1"/>
</dbReference>
<accession>A0A7W5Z4W7</accession>
<dbReference type="InterPro" id="IPR050109">
    <property type="entry name" value="HTH-type_TetR-like_transc_reg"/>
</dbReference>
<dbReference type="SUPFAM" id="SSF46689">
    <property type="entry name" value="Homeodomain-like"/>
    <property type="match status" value="1"/>
</dbReference>
<keyword evidence="1 2" id="KW-0238">DNA-binding</keyword>
<dbReference type="PANTHER" id="PTHR30055:SF146">
    <property type="entry name" value="HTH-TYPE TRANSCRIPTIONAL DUAL REGULATOR CECR"/>
    <property type="match status" value="1"/>
</dbReference>
<dbReference type="Proteomes" id="UP000537592">
    <property type="component" value="Unassembled WGS sequence"/>
</dbReference>
<evidence type="ECO:0000256" key="2">
    <source>
        <dbReference type="PROSITE-ProRule" id="PRU00335"/>
    </source>
</evidence>